<organism evidence="6 7">
    <name type="scientific">Arcobacter nitrofigilis (strain ATCC 33309 / DSM 7299 / CCUG 15893 / LMG 7604 / NCTC 12251 / CI)</name>
    <name type="common">Campylobacter nitrofigilis</name>
    <dbReference type="NCBI Taxonomy" id="572480"/>
    <lineage>
        <taxon>Bacteria</taxon>
        <taxon>Pseudomonadati</taxon>
        <taxon>Campylobacterota</taxon>
        <taxon>Epsilonproteobacteria</taxon>
        <taxon>Campylobacterales</taxon>
        <taxon>Arcobacteraceae</taxon>
        <taxon>Arcobacter</taxon>
    </lineage>
</organism>
<dbReference type="RefSeq" id="WP_013134152.1">
    <property type="nucleotide sequence ID" value="NC_014166.1"/>
</dbReference>
<keyword evidence="5" id="KW-0479">Metal-binding</keyword>
<accession>D5V545</accession>
<dbReference type="eggNOG" id="COG0684">
    <property type="taxonomic scope" value="Bacteria"/>
</dbReference>
<evidence type="ECO:0000256" key="3">
    <source>
        <dbReference type="ARBA" id="ARBA00029596"/>
    </source>
</evidence>
<evidence type="ECO:0000256" key="2">
    <source>
        <dbReference type="ARBA" id="ARBA00016549"/>
    </source>
</evidence>
<keyword evidence="5" id="KW-0460">Magnesium</keyword>
<reference evidence="6 7" key="1">
    <citation type="journal article" date="2010" name="Stand. Genomic Sci.">
        <title>Complete genome sequence of Arcobacter nitrofigilis type strain (CI).</title>
        <authorList>
            <person name="Pati A."/>
            <person name="Gronow S."/>
            <person name="Lapidus A."/>
            <person name="Copeland A."/>
            <person name="Glavina Del Rio T."/>
            <person name="Nolan M."/>
            <person name="Lucas S."/>
            <person name="Tice H."/>
            <person name="Cheng J.F."/>
            <person name="Han C."/>
            <person name="Chertkov O."/>
            <person name="Bruce D."/>
            <person name="Tapia R."/>
            <person name="Goodwin L."/>
            <person name="Pitluck S."/>
            <person name="Liolios K."/>
            <person name="Ivanova N."/>
            <person name="Mavromatis K."/>
            <person name="Chen A."/>
            <person name="Palaniappan K."/>
            <person name="Land M."/>
            <person name="Hauser L."/>
            <person name="Chang Y.J."/>
            <person name="Jeffries C.D."/>
            <person name="Detter J.C."/>
            <person name="Rohde M."/>
            <person name="Goker M."/>
            <person name="Bristow J."/>
            <person name="Eisen J.A."/>
            <person name="Markowitz V."/>
            <person name="Hugenholtz P."/>
            <person name="Klenk H.P."/>
            <person name="Kyrpides N.C."/>
        </authorList>
    </citation>
    <scope>NUCLEOTIDE SEQUENCE [LARGE SCALE GENOMIC DNA]</scope>
    <source>
        <strain evidence="7">ATCC 33309 / DSM 7299 / CCUG 15893 / LMG 7604 / NCTC 12251 / CI</strain>
    </source>
</reference>
<comment type="cofactor">
    <cofactor evidence="5">
        <name>Mg(2+)</name>
        <dbReference type="ChEBI" id="CHEBI:18420"/>
    </cofactor>
</comment>
<dbReference type="Proteomes" id="UP000000939">
    <property type="component" value="Chromosome"/>
</dbReference>
<comment type="cofactor">
    <cofactor evidence="1">
        <name>a divalent metal cation</name>
        <dbReference type="ChEBI" id="CHEBI:60240"/>
    </cofactor>
</comment>
<feature type="binding site" evidence="5">
    <location>
        <position position="106"/>
    </location>
    <ligand>
        <name>Mg(2+)</name>
        <dbReference type="ChEBI" id="CHEBI:18420"/>
    </ligand>
</feature>
<evidence type="ECO:0000256" key="5">
    <source>
        <dbReference type="PIRSR" id="PIRSR605493-1"/>
    </source>
</evidence>
<dbReference type="InterPro" id="IPR036704">
    <property type="entry name" value="RraA/RraA-like_sf"/>
</dbReference>
<sequence>MNNDKLKKLENIATTLISDTRSRMTGIVGLKRIDSGFRTVGRAFTIKTRPSDNLAIYEALTKVKPGDFLIVESGNNCTNALVGELITLQLEKLGGVGIIVDGAIRDYDKLHASTTLACYARGISHKGPFKTGPGFLNVPISICGQIVNPGDIVVADDDGIVTFPEEELDAVLLAVQERIEIEEKVMDEINMTPHSMTWIQDILNVAKSTSK</sequence>
<feature type="binding site" evidence="5">
    <location>
        <position position="105"/>
    </location>
    <ligand>
        <name>substrate</name>
    </ligand>
</feature>
<gene>
    <name evidence="6" type="ordered locus">Arnit_0341</name>
</gene>
<dbReference type="PANTHER" id="PTHR33254">
    <property type="entry name" value="4-HYDROXY-4-METHYL-2-OXOGLUTARATE ALDOLASE 3-RELATED"/>
    <property type="match status" value="1"/>
</dbReference>
<dbReference type="OrthoDB" id="9805307at2"/>
<protein>
    <recommendedName>
        <fullName evidence="2">Putative 4-hydroxy-4-methyl-2-oxoglutarate aldolase</fullName>
    </recommendedName>
    <alternativeName>
        <fullName evidence="3">Regulator of ribonuclease activity homolog</fullName>
    </alternativeName>
    <alternativeName>
        <fullName evidence="4">RraA-like protein</fullName>
    </alternativeName>
</protein>
<dbReference type="SUPFAM" id="SSF89562">
    <property type="entry name" value="RraA-like"/>
    <property type="match status" value="1"/>
</dbReference>
<keyword evidence="7" id="KW-1185">Reference proteome</keyword>
<dbReference type="CDD" id="cd16841">
    <property type="entry name" value="RraA_family"/>
    <property type="match status" value="1"/>
</dbReference>
<keyword evidence="6" id="KW-0808">Transferase</keyword>
<dbReference type="Pfam" id="PF03737">
    <property type="entry name" value="RraA-like"/>
    <property type="match status" value="1"/>
</dbReference>
<dbReference type="HOGENOM" id="CLU_072626_3_2_7"/>
<proteinExistence type="predicted"/>
<dbReference type="EMBL" id="CP001999">
    <property type="protein sequence ID" value="ADG92007.1"/>
    <property type="molecule type" value="Genomic_DNA"/>
</dbReference>
<feature type="binding site" evidence="5">
    <location>
        <begin position="83"/>
        <end position="86"/>
    </location>
    <ligand>
        <name>substrate</name>
    </ligand>
</feature>
<evidence type="ECO:0000256" key="1">
    <source>
        <dbReference type="ARBA" id="ARBA00001968"/>
    </source>
</evidence>
<dbReference type="GO" id="GO:0046872">
    <property type="term" value="F:metal ion binding"/>
    <property type="evidence" value="ECO:0007669"/>
    <property type="project" value="UniProtKB-KW"/>
</dbReference>
<evidence type="ECO:0000313" key="6">
    <source>
        <dbReference type="EMBL" id="ADG92007.1"/>
    </source>
</evidence>
<dbReference type="GO" id="GO:0008168">
    <property type="term" value="F:methyltransferase activity"/>
    <property type="evidence" value="ECO:0007669"/>
    <property type="project" value="UniProtKB-KW"/>
</dbReference>
<dbReference type="GO" id="GO:0032259">
    <property type="term" value="P:methylation"/>
    <property type="evidence" value="ECO:0007669"/>
    <property type="project" value="UniProtKB-KW"/>
</dbReference>
<dbReference type="PANTHER" id="PTHR33254:SF4">
    <property type="entry name" value="4-HYDROXY-4-METHYL-2-OXOGLUTARATE ALDOLASE 3-RELATED"/>
    <property type="match status" value="1"/>
</dbReference>
<dbReference type="STRING" id="572480.Arnit_0341"/>
<evidence type="ECO:0000313" key="7">
    <source>
        <dbReference type="Proteomes" id="UP000000939"/>
    </source>
</evidence>
<evidence type="ECO:0000256" key="4">
    <source>
        <dbReference type="ARBA" id="ARBA00030169"/>
    </source>
</evidence>
<dbReference type="InterPro" id="IPR005493">
    <property type="entry name" value="RraA/RraA-like"/>
</dbReference>
<dbReference type="AlphaFoldDB" id="D5V545"/>
<name>D5V545_ARCNC</name>
<dbReference type="KEGG" id="ant:Arnit_0341"/>
<dbReference type="Gene3D" id="3.50.30.40">
    <property type="entry name" value="Ribonuclease E inhibitor RraA/RraA-like"/>
    <property type="match status" value="1"/>
</dbReference>
<keyword evidence="6" id="KW-0489">Methyltransferase</keyword>